<feature type="domain" description="PhoU" evidence="7">
    <location>
        <begin position="340"/>
        <end position="416"/>
    </location>
</feature>
<evidence type="ECO:0000259" key="7">
    <source>
        <dbReference type="Pfam" id="PF01895"/>
    </source>
</evidence>
<feature type="transmembrane region" description="Helical" evidence="6">
    <location>
        <begin position="50"/>
        <end position="75"/>
    </location>
</feature>
<dbReference type="SUPFAM" id="SSF109755">
    <property type="entry name" value="PhoU-like"/>
    <property type="match status" value="1"/>
</dbReference>
<organism evidence="8 9">
    <name type="scientific">Pseudooceanicola albus</name>
    <dbReference type="NCBI Taxonomy" id="2692189"/>
    <lineage>
        <taxon>Bacteria</taxon>
        <taxon>Pseudomonadati</taxon>
        <taxon>Pseudomonadota</taxon>
        <taxon>Alphaproteobacteria</taxon>
        <taxon>Rhodobacterales</taxon>
        <taxon>Paracoccaceae</taxon>
        <taxon>Pseudooceanicola</taxon>
    </lineage>
</organism>
<dbReference type="InterPro" id="IPR003841">
    <property type="entry name" value="Na/Pi_transpt"/>
</dbReference>
<dbReference type="Pfam" id="PF01895">
    <property type="entry name" value="PhoU"/>
    <property type="match status" value="2"/>
</dbReference>
<dbReference type="Gene3D" id="1.20.58.220">
    <property type="entry name" value="Phosphate transport system protein phou homolog 2, domain 2"/>
    <property type="match status" value="1"/>
</dbReference>
<dbReference type="RefSeq" id="WP_160896396.1">
    <property type="nucleotide sequence ID" value="NZ_WUMU01000026.1"/>
</dbReference>
<feature type="domain" description="PhoU" evidence="7">
    <location>
        <begin position="443"/>
        <end position="524"/>
    </location>
</feature>
<evidence type="ECO:0000313" key="8">
    <source>
        <dbReference type="EMBL" id="MXN20270.1"/>
    </source>
</evidence>
<dbReference type="GO" id="GO:0005886">
    <property type="term" value="C:plasma membrane"/>
    <property type="evidence" value="ECO:0007669"/>
    <property type="project" value="UniProtKB-SubCell"/>
</dbReference>
<evidence type="ECO:0000256" key="1">
    <source>
        <dbReference type="ARBA" id="ARBA00004651"/>
    </source>
</evidence>
<name>A0A6L7GAC2_9RHOB</name>
<dbReference type="NCBIfam" id="NF037997">
    <property type="entry name" value="Na_Pi_symport"/>
    <property type="match status" value="1"/>
</dbReference>
<feature type="transmembrane region" description="Helical" evidence="6">
    <location>
        <begin position="236"/>
        <end position="256"/>
    </location>
</feature>
<dbReference type="InterPro" id="IPR026022">
    <property type="entry name" value="PhoU_dom"/>
</dbReference>
<dbReference type="Proteomes" id="UP000477911">
    <property type="component" value="Unassembled WGS sequence"/>
</dbReference>
<comment type="caution">
    <text evidence="8">The sequence shown here is derived from an EMBL/GenBank/DDBJ whole genome shotgun (WGS) entry which is preliminary data.</text>
</comment>
<dbReference type="Pfam" id="PF02690">
    <property type="entry name" value="Na_Pi_cotrans"/>
    <property type="match status" value="1"/>
</dbReference>
<dbReference type="AlphaFoldDB" id="A0A6L7GAC2"/>
<evidence type="ECO:0000256" key="4">
    <source>
        <dbReference type="ARBA" id="ARBA00022989"/>
    </source>
</evidence>
<sequence length="542" mass="57689">MASLLVIFQIGGAVALLLFGLGLVRDGVTVAFGIRLKTALGLGTRTGPRAFLAGLVATLGLQSSTSTALLTASFLERQLIADRMAQIVLLGANVGTALTALVISLGLDAIAPVLLLGGFVASRRTSPLATGSGRALIGLGLMLLSLSLLEAATAPLRSSAEMQAFLHMLDGAWPVALIFAAGLAAVCSSSLAAVMLVASLDLPSGLCVVLVLGANLGGAIPPVLVSAKSAIAARRLTLGNLCVRAAGCLCLLPFAGPFGQLLQALPLPFTGLAVEAHLVFNILLALCIAPFTGPLTRGLERLLPPPEPQGDTPPQWLDEAALEQPLLALAGAGRQALAIGDDIARMLDLTRLAFSKNDTTPLTEVAALENRVDLRQQQVKTYLSRLGQSADESERRRAITILDYVINLEHVGDIIEKGLAANVRKKVGLQLRFSDAGYQELDGMFLMTTETLRLAQTIFMTRDMELAQQLVQQKVEIRNRERQSAQRHLVRLREGQRNAQETSSLHLDLLRDLKRITAHLVAVAHPILDEEGLLIESRLRNH</sequence>
<dbReference type="GO" id="GO:0044341">
    <property type="term" value="P:sodium-dependent phosphate transport"/>
    <property type="evidence" value="ECO:0007669"/>
    <property type="project" value="InterPro"/>
</dbReference>
<evidence type="ECO:0000313" key="9">
    <source>
        <dbReference type="Proteomes" id="UP000477911"/>
    </source>
</evidence>
<evidence type="ECO:0000256" key="6">
    <source>
        <dbReference type="SAM" id="Phobius"/>
    </source>
</evidence>
<dbReference type="PANTHER" id="PTHR10010">
    <property type="entry name" value="SOLUTE CARRIER FAMILY 34 SODIUM PHOSPHATE , MEMBER 2-RELATED"/>
    <property type="match status" value="1"/>
</dbReference>
<feature type="transmembrane region" description="Helical" evidence="6">
    <location>
        <begin position="175"/>
        <end position="196"/>
    </location>
</feature>
<dbReference type="EMBL" id="WUMU01000026">
    <property type="protein sequence ID" value="MXN20270.1"/>
    <property type="molecule type" value="Genomic_DNA"/>
</dbReference>
<evidence type="ECO:0000256" key="3">
    <source>
        <dbReference type="ARBA" id="ARBA00022692"/>
    </source>
</evidence>
<feature type="transmembrane region" description="Helical" evidence="6">
    <location>
        <begin position="87"/>
        <end position="115"/>
    </location>
</feature>
<keyword evidence="2" id="KW-1003">Cell membrane</keyword>
<proteinExistence type="predicted"/>
<protein>
    <submittedName>
        <fullName evidence="8">Na/Pi cotransporter family protein</fullName>
    </submittedName>
</protein>
<keyword evidence="3 6" id="KW-0812">Transmembrane</keyword>
<feature type="transmembrane region" description="Helical" evidence="6">
    <location>
        <begin position="135"/>
        <end position="154"/>
    </location>
</feature>
<reference evidence="8 9" key="1">
    <citation type="submission" date="2019-12" db="EMBL/GenBank/DDBJ databases">
        <authorList>
            <person name="Li M."/>
        </authorList>
    </citation>
    <scope>NUCLEOTIDE SEQUENCE [LARGE SCALE GENOMIC DNA]</scope>
    <source>
        <strain evidence="8 9">GBMRC 2024</strain>
    </source>
</reference>
<keyword evidence="9" id="KW-1185">Reference proteome</keyword>
<accession>A0A6L7GAC2</accession>
<keyword evidence="4 6" id="KW-1133">Transmembrane helix</keyword>
<comment type="subcellular location">
    <subcellularLocation>
        <location evidence="1">Cell membrane</location>
        <topology evidence="1">Multi-pass membrane protein</topology>
    </subcellularLocation>
</comment>
<dbReference type="PANTHER" id="PTHR10010:SF46">
    <property type="entry name" value="SODIUM-DEPENDENT PHOSPHATE TRANSPORT PROTEIN 2B"/>
    <property type="match status" value="1"/>
</dbReference>
<dbReference type="InterPro" id="IPR038078">
    <property type="entry name" value="PhoU-like_sf"/>
</dbReference>
<gene>
    <name evidence="8" type="ORF">GR170_20735</name>
</gene>
<feature type="transmembrane region" description="Helical" evidence="6">
    <location>
        <begin position="202"/>
        <end position="224"/>
    </location>
</feature>
<dbReference type="GO" id="GO:0005436">
    <property type="term" value="F:sodium:phosphate symporter activity"/>
    <property type="evidence" value="ECO:0007669"/>
    <property type="project" value="InterPro"/>
</dbReference>
<keyword evidence="5 6" id="KW-0472">Membrane</keyword>
<evidence type="ECO:0000256" key="5">
    <source>
        <dbReference type="ARBA" id="ARBA00023136"/>
    </source>
</evidence>
<evidence type="ECO:0000256" key="2">
    <source>
        <dbReference type="ARBA" id="ARBA00022475"/>
    </source>
</evidence>